<sequence>MNNDGINRREMLALLAGMAPLLLTQGAKASPIDTSETLYTQPGQIKFVPQADAPPKSLESAYLYSTPAAQGLYYTLLRWYPGYMSGPHSYASDRLCVVVSGSWWINSGADFDLKHLVRVPPGTFVRRVARTWHYDGVPHGEAEPVVIAICGTGPVDIKLAEPDKPLVRAA</sequence>
<protein>
    <submittedName>
        <fullName evidence="2">Tat pathway signal sequence</fullName>
    </submittedName>
</protein>
<feature type="chain" id="PRO_5020793755" evidence="1">
    <location>
        <begin position="30"/>
        <end position="170"/>
    </location>
</feature>
<name>A0A4R5M8H6_9BURK</name>
<gene>
    <name evidence="2" type="ORF">EYW47_16425</name>
</gene>
<proteinExistence type="predicted"/>
<dbReference type="Proteomes" id="UP000295722">
    <property type="component" value="Unassembled WGS sequence"/>
</dbReference>
<dbReference type="Gene3D" id="2.60.120.10">
    <property type="entry name" value="Jelly Rolls"/>
    <property type="match status" value="1"/>
</dbReference>
<dbReference type="CDD" id="cd06989">
    <property type="entry name" value="cupin_DRT102"/>
    <property type="match status" value="1"/>
</dbReference>
<reference evidence="2 3" key="1">
    <citation type="submission" date="2019-03" db="EMBL/GenBank/DDBJ databases">
        <title>Paraburkholderia sp. 4M-K11, isolated from subtropical forest soil.</title>
        <authorList>
            <person name="Gao Z.-H."/>
            <person name="Qiu L.-H."/>
        </authorList>
    </citation>
    <scope>NUCLEOTIDE SEQUENCE [LARGE SCALE GENOMIC DNA]</scope>
    <source>
        <strain evidence="2 3">4M-K11</strain>
    </source>
</reference>
<dbReference type="InterPro" id="IPR011051">
    <property type="entry name" value="RmlC_Cupin_sf"/>
</dbReference>
<accession>A0A4R5M8H6</accession>
<keyword evidence="1" id="KW-0732">Signal</keyword>
<evidence type="ECO:0000256" key="1">
    <source>
        <dbReference type="SAM" id="SignalP"/>
    </source>
</evidence>
<comment type="caution">
    <text evidence="2">The sequence shown here is derived from an EMBL/GenBank/DDBJ whole genome shotgun (WGS) entry which is preliminary data.</text>
</comment>
<dbReference type="RefSeq" id="WP_133195895.1">
    <property type="nucleotide sequence ID" value="NZ_JBHUCW010000011.1"/>
</dbReference>
<keyword evidence="3" id="KW-1185">Reference proteome</keyword>
<dbReference type="OrthoDB" id="1433532at2"/>
<dbReference type="InterPro" id="IPR014710">
    <property type="entry name" value="RmlC-like_jellyroll"/>
</dbReference>
<feature type="signal peptide" evidence="1">
    <location>
        <begin position="1"/>
        <end position="29"/>
    </location>
</feature>
<evidence type="ECO:0000313" key="2">
    <source>
        <dbReference type="EMBL" id="TDG22799.1"/>
    </source>
</evidence>
<evidence type="ECO:0000313" key="3">
    <source>
        <dbReference type="Proteomes" id="UP000295722"/>
    </source>
</evidence>
<dbReference type="EMBL" id="SMRP01000007">
    <property type="protein sequence ID" value="TDG22799.1"/>
    <property type="molecule type" value="Genomic_DNA"/>
</dbReference>
<dbReference type="SUPFAM" id="SSF51182">
    <property type="entry name" value="RmlC-like cupins"/>
    <property type="match status" value="1"/>
</dbReference>
<dbReference type="AlphaFoldDB" id="A0A4R5M8H6"/>
<organism evidence="2 3">
    <name type="scientific">Paraburkholderia silviterrae</name>
    <dbReference type="NCBI Taxonomy" id="2528715"/>
    <lineage>
        <taxon>Bacteria</taxon>
        <taxon>Pseudomonadati</taxon>
        <taxon>Pseudomonadota</taxon>
        <taxon>Betaproteobacteria</taxon>
        <taxon>Burkholderiales</taxon>
        <taxon>Burkholderiaceae</taxon>
        <taxon>Paraburkholderia</taxon>
    </lineage>
</organism>